<evidence type="ECO:0000313" key="4">
    <source>
        <dbReference type="Proteomes" id="UP000663508"/>
    </source>
</evidence>
<evidence type="ECO:0000313" key="3">
    <source>
        <dbReference type="Proteomes" id="UP000036471"/>
    </source>
</evidence>
<organism evidence="1 4">
    <name type="scientific">Methylobacterium indicum</name>
    <dbReference type="NCBI Taxonomy" id="1775910"/>
    <lineage>
        <taxon>Bacteria</taxon>
        <taxon>Pseudomonadati</taxon>
        <taxon>Pseudomonadota</taxon>
        <taxon>Alphaproteobacteria</taxon>
        <taxon>Hyphomicrobiales</taxon>
        <taxon>Methylobacteriaceae</taxon>
        <taxon>Methylobacterium</taxon>
    </lineage>
</organism>
<evidence type="ECO:0000313" key="2">
    <source>
        <dbReference type="EMBL" id="KMO14801.1"/>
    </source>
</evidence>
<dbReference type="EMBL" id="JTHG01000285">
    <property type="protein sequence ID" value="KMO14801.1"/>
    <property type="molecule type" value="Genomic_DNA"/>
</dbReference>
<accession>A0A147FIF6</accession>
<reference evidence="2 3" key="1">
    <citation type="submission" date="2014-11" db="EMBL/GenBank/DDBJ databases">
        <title>Comparative genomics of Methylobacterium species.</title>
        <authorList>
            <person name="Chaudhry V."/>
            <person name="Patil P.B."/>
        </authorList>
    </citation>
    <scope>NUCLEOTIDE SEQUENCE [LARGE SCALE GENOMIC DNA]</scope>
    <source>
        <strain evidence="2 3">SE3.6</strain>
    </source>
</reference>
<dbReference type="KEGG" id="mind:mvi_26300"/>
<name>A0A0J6QKZ9_9HYPH</name>
<gene>
    <name evidence="1" type="ORF">mvi_26300</name>
    <name evidence="2" type="ORF">QR79_25370</name>
</gene>
<dbReference type="RefSeq" id="WP_048431005.1">
    <property type="nucleotide sequence ID" value="NZ_AP024145.1"/>
</dbReference>
<accession>A0A0J6QKZ9</accession>
<dbReference type="Proteomes" id="UP000036471">
    <property type="component" value="Unassembled WGS sequence"/>
</dbReference>
<reference evidence="1" key="2">
    <citation type="submission" date="2020-11" db="EMBL/GenBank/DDBJ databases">
        <title>Complete genome sequence of a novel pathogenic Methylobacterium strain isolated from rice in Vietnam.</title>
        <authorList>
            <person name="Lai K."/>
            <person name="Okazaki S."/>
            <person name="Higashi K."/>
            <person name="Mori H."/>
            <person name="Toyoda A."/>
            <person name="Kurokawa K."/>
        </authorList>
    </citation>
    <scope>NUCLEOTIDE SEQUENCE</scope>
    <source>
        <strain evidence="1">VL1</strain>
    </source>
</reference>
<dbReference type="EMBL" id="AP024145">
    <property type="protein sequence ID" value="BCM84169.1"/>
    <property type="molecule type" value="Genomic_DNA"/>
</dbReference>
<sequence>MNATARFEPQIRPDGIAVSSRGYLAAAILFADLRAARAMRREPPAEPPSATVHRLVPRRARPRSVPAEALRRVAEA</sequence>
<keyword evidence="3" id="KW-1185">Reference proteome</keyword>
<dbReference type="AlphaFoldDB" id="A0A0J6QKZ9"/>
<protein>
    <submittedName>
        <fullName evidence="1">Uncharacterized protein</fullName>
    </submittedName>
</protein>
<evidence type="ECO:0000313" key="1">
    <source>
        <dbReference type="EMBL" id="BCM84169.1"/>
    </source>
</evidence>
<proteinExistence type="predicted"/>
<dbReference type="Proteomes" id="UP000663508">
    <property type="component" value="Chromosome"/>
</dbReference>